<organism evidence="2 3">
    <name type="scientific">Marvinbryantia formatexigens DSM 14469</name>
    <dbReference type="NCBI Taxonomy" id="478749"/>
    <lineage>
        <taxon>Bacteria</taxon>
        <taxon>Bacillati</taxon>
        <taxon>Bacillota</taxon>
        <taxon>Clostridia</taxon>
        <taxon>Lachnospirales</taxon>
        <taxon>Lachnospiraceae</taxon>
        <taxon>Marvinbryantia</taxon>
    </lineage>
</organism>
<dbReference type="EMBL" id="ACCL02000004">
    <property type="protein sequence ID" value="EET61898.1"/>
    <property type="molecule type" value="Genomic_DNA"/>
</dbReference>
<gene>
    <name evidence="2" type="ORF">BRYFOR_06090</name>
</gene>
<proteinExistence type="predicted"/>
<evidence type="ECO:0000313" key="3">
    <source>
        <dbReference type="Proteomes" id="UP000005561"/>
    </source>
</evidence>
<evidence type="ECO:0000256" key="1">
    <source>
        <dbReference type="SAM" id="MobiDB-lite"/>
    </source>
</evidence>
<feature type="compositionally biased region" description="Low complexity" evidence="1">
    <location>
        <begin position="1"/>
        <end position="16"/>
    </location>
</feature>
<evidence type="ECO:0000313" key="2">
    <source>
        <dbReference type="EMBL" id="EET61898.1"/>
    </source>
</evidence>
<dbReference type="Proteomes" id="UP000005561">
    <property type="component" value="Unassembled WGS sequence"/>
</dbReference>
<sequence length="50" mass="5881">MSRKISSSFFSHSTSSLVEQPSENRPLPLRRKAMIKSSLRIDYEPKDKWK</sequence>
<comment type="caution">
    <text evidence="2">The sequence shown here is derived from an EMBL/GenBank/DDBJ whole genome shotgun (WGS) entry which is preliminary data.</text>
</comment>
<protein>
    <submittedName>
        <fullName evidence="2">Uncharacterized protein</fullName>
    </submittedName>
</protein>
<reference evidence="2" key="1">
    <citation type="submission" date="2009-07" db="EMBL/GenBank/DDBJ databases">
        <authorList>
            <person name="Weinstock G."/>
            <person name="Sodergren E."/>
            <person name="Clifton S."/>
            <person name="Fulton L."/>
            <person name="Fulton B."/>
            <person name="Courtney L."/>
            <person name="Fronick C."/>
            <person name="Harrison M."/>
            <person name="Strong C."/>
            <person name="Farmer C."/>
            <person name="Delahaunty K."/>
            <person name="Markovic C."/>
            <person name="Hall O."/>
            <person name="Minx P."/>
            <person name="Tomlinson C."/>
            <person name="Mitreva M."/>
            <person name="Nelson J."/>
            <person name="Hou S."/>
            <person name="Wollam A."/>
            <person name="Pepin K.H."/>
            <person name="Johnson M."/>
            <person name="Bhonagiri V."/>
            <person name="Nash W.E."/>
            <person name="Warren W."/>
            <person name="Chinwalla A."/>
            <person name="Mardis E.R."/>
            <person name="Wilson R.K."/>
        </authorList>
    </citation>
    <scope>NUCLEOTIDE SEQUENCE [LARGE SCALE GENOMIC DNA]</scope>
    <source>
        <strain evidence="2">DSM 14469</strain>
    </source>
</reference>
<feature type="region of interest" description="Disordered" evidence="1">
    <location>
        <begin position="1"/>
        <end position="28"/>
    </location>
</feature>
<dbReference type="AlphaFoldDB" id="C6LBU6"/>
<accession>C6LBU6</accession>
<name>C6LBU6_9FIRM</name>
<keyword evidence="3" id="KW-1185">Reference proteome</keyword>